<dbReference type="GO" id="GO:1903607">
    <property type="term" value="P:cytochrome c biosynthetic process"/>
    <property type="evidence" value="ECO:0007669"/>
    <property type="project" value="TreeGrafter"/>
</dbReference>
<keyword evidence="15" id="KW-1185">Reference proteome</keyword>
<comment type="subcellular location">
    <subcellularLocation>
        <location evidence="2">Cell inner membrane</location>
        <topology evidence="2">Multi-pass membrane protein</topology>
    </subcellularLocation>
</comment>
<dbReference type="RefSeq" id="WP_112160469.1">
    <property type="nucleotide sequence ID" value="NZ_QKRX01000018.1"/>
</dbReference>
<evidence type="ECO:0000256" key="11">
    <source>
        <dbReference type="ARBA" id="ARBA00023136"/>
    </source>
</evidence>
<evidence type="ECO:0000313" key="15">
    <source>
        <dbReference type="Proteomes" id="UP000250744"/>
    </source>
</evidence>
<dbReference type="InterPro" id="IPR003544">
    <property type="entry name" value="Cyt_c_biogenesis_CcmB"/>
</dbReference>
<dbReference type="PIRSF" id="PIRSF002764">
    <property type="entry name" value="CcmB"/>
    <property type="match status" value="1"/>
</dbReference>
<dbReference type="PRINTS" id="PR01414">
    <property type="entry name" value="CCMBBIOGNSIS"/>
</dbReference>
<dbReference type="OrthoDB" id="9799895at2"/>
<evidence type="ECO:0000256" key="1">
    <source>
        <dbReference type="ARBA" id="ARBA00002442"/>
    </source>
</evidence>
<comment type="caution">
    <text evidence="14">The sequence shown here is derived from an EMBL/GenBank/DDBJ whole genome shotgun (WGS) entry which is preliminary data.</text>
</comment>
<dbReference type="GO" id="GO:0005886">
    <property type="term" value="C:plasma membrane"/>
    <property type="evidence" value="ECO:0007669"/>
    <property type="project" value="UniProtKB-SubCell"/>
</dbReference>
<evidence type="ECO:0000256" key="2">
    <source>
        <dbReference type="ARBA" id="ARBA00004429"/>
    </source>
</evidence>
<dbReference type="NCBIfam" id="TIGR01190">
    <property type="entry name" value="ccmB"/>
    <property type="match status" value="1"/>
</dbReference>
<keyword evidence="9 12" id="KW-0201">Cytochrome c-type biogenesis</keyword>
<gene>
    <name evidence="14" type="primary">ccmB</name>
    <name evidence="14" type="ORF">DN062_16860</name>
</gene>
<evidence type="ECO:0000256" key="6">
    <source>
        <dbReference type="ARBA" id="ARBA00022475"/>
    </source>
</evidence>
<evidence type="ECO:0000256" key="5">
    <source>
        <dbReference type="ARBA" id="ARBA00022448"/>
    </source>
</evidence>
<feature type="transmembrane region" description="Helical" evidence="13">
    <location>
        <begin position="216"/>
        <end position="239"/>
    </location>
</feature>
<evidence type="ECO:0000256" key="13">
    <source>
        <dbReference type="SAM" id="Phobius"/>
    </source>
</evidence>
<protein>
    <recommendedName>
        <fullName evidence="4 12">Heme exporter protein B</fullName>
    </recommendedName>
</protein>
<feature type="transmembrane region" description="Helical" evidence="13">
    <location>
        <begin position="183"/>
        <end position="204"/>
    </location>
</feature>
<comment type="similarity">
    <text evidence="3 12">Belongs to the CcmB/CycW/HelB family.</text>
</comment>
<feature type="transmembrane region" description="Helical" evidence="13">
    <location>
        <begin position="153"/>
        <end position="176"/>
    </location>
</feature>
<dbReference type="GO" id="GO:0017004">
    <property type="term" value="P:cytochrome complex assembly"/>
    <property type="evidence" value="ECO:0007669"/>
    <property type="project" value="UniProtKB-KW"/>
</dbReference>
<dbReference type="Proteomes" id="UP000250744">
    <property type="component" value="Unassembled WGS sequence"/>
</dbReference>
<name>A0A364NI23_9GAMM</name>
<sequence>MSAFQTKKLPEFKPDLESESFSPGKILLATLKRDVKLAFRRQSDWVNPLIFFLMVASLFPLGVSPEPKLLSTIAPGVVWVAALLSTLLSMDSLFRSDFEDGSLEQILVSPQPLYFVVLGKVISHWMMTGLPLTLMAPLLGVMLFLPFEGMGGLVLSLLIGTPTLSLVGGIGAALTVGLRKGGVLVSLLVIPLYIPVLIFGTAAIEASLTGLPVAGHLALLGAMLVMGLTLAPLAIAAALRISVSG</sequence>
<keyword evidence="8 13" id="KW-0812">Transmembrane</keyword>
<evidence type="ECO:0000313" key="14">
    <source>
        <dbReference type="EMBL" id="RAU16694.1"/>
    </source>
</evidence>
<keyword evidence="7 12" id="KW-0997">Cell inner membrane</keyword>
<proteinExistence type="inferred from homology"/>
<dbReference type="AlphaFoldDB" id="A0A364NI23"/>
<dbReference type="EMBL" id="QKRX01000018">
    <property type="protein sequence ID" value="RAU16694.1"/>
    <property type="molecule type" value="Genomic_DNA"/>
</dbReference>
<evidence type="ECO:0000256" key="9">
    <source>
        <dbReference type="ARBA" id="ARBA00022748"/>
    </source>
</evidence>
<reference evidence="14 15" key="1">
    <citation type="submission" date="2018-06" db="EMBL/GenBank/DDBJ databases">
        <title>Nitrincola tibetense sp. nov., isolated from Lake XuguoCo on Tibetan Plateau.</title>
        <authorList>
            <person name="Xing P."/>
        </authorList>
    </citation>
    <scope>NUCLEOTIDE SEQUENCE [LARGE SCALE GENOMIC DNA]</scope>
    <source>
        <strain evidence="15">xg18</strain>
    </source>
</reference>
<keyword evidence="6 12" id="KW-1003">Cell membrane</keyword>
<dbReference type="Pfam" id="PF03379">
    <property type="entry name" value="CcmB"/>
    <property type="match status" value="1"/>
</dbReference>
<dbReference type="InterPro" id="IPR026031">
    <property type="entry name" value="Cyt_c_CcmB_bac"/>
</dbReference>
<evidence type="ECO:0000256" key="10">
    <source>
        <dbReference type="ARBA" id="ARBA00022989"/>
    </source>
</evidence>
<accession>A0A364NI23</accession>
<evidence type="ECO:0000256" key="8">
    <source>
        <dbReference type="ARBA" id="ARBA00022692"/>
    </source>
</evidence>
<evidence type="ECO:0000256" key="7">
    <source>
        <dbReference type="ARBA" id="ARBA00022519"/>
    </source>
</evidence>
<feature type="transmembrane region" description="Helical" evidence="13">
    <location>
        <begin position="129"/>
        <end position="147"/>
    </location>
</feature>
<keyword evidence="11 12" id="KW-0472">Membrane</keyword>
<dbReference type="PANTHER" id="PTHR30070:SF1">
    <property type="entry name" value="CYTOCHROME C BIOGENESIS B-RELATED"/>
    <property type="match status" value="1"/>
</dbReference>
<comment type="function">
    <text evidence="1 12">Required for the export of heme to the periplasm for the biogenesis of c-type cytochromes.</text>
</comment>
<dbReference type="PANTHER" id="PTHR30070">
    <property type="entry name" value="HEME EXPORTER PROTEIN B"/>
    <property type="match status" value="1"/>
</dbReference>
<keyword evidence="5 12" id="KW-0813">Transport</keyword>
<evidence type="ECO:0000256" key="12">
    <source>
        <dbReference type="PIRNR" id="PIRNR002764"/>
    </source>
</evidence>
<feature type="transmembrane region" description="Helical" evidence="13">
    <location>
        <begin position="69"/>
        <end position="88"/>
    </location>
</feature>
<evidence type="ECO:0000256" key="4">
    <source>
        <dbReference type="ARBA" id="ARBA00016452"/>
    </source>
</evidence>
<feature type="transmembrane region" description="Helical" evidence="13">
    <location>
        <begin position="45"/>
        <end position="63"/>
    </location>
</feature>
<organism evidence="14 15">
    <name type="scientific">Nitrincola tibetensis</name>
    <dbReference type="NCBI Taxonomy" id="2219697"/>
    <lineage>
        <taxon>Bacteria</taxon>
        <taxon>Pseudomonadati</taxon>
        <taxon>Pseudomonadota</taxon>
        <taxon>Gammaproteobacteria</taxon>
        <taxon>Oceanospirillales</taxon>
        <taxon>Oceanospirillaceae</taxon>
        <taxon>Nitrincola</taxon>
    </lineage>
</organism>
<dbReference type="GO" id="GO:0015232">
    <property type="term" value="F:heme transmembrane transporter activity"/>
    <property type="evidence" value="ECO:0007669"/>
    <property type="project" value="InterPro"/>
</dbReference>
<keyword evidence="10 13" id="KW-1133">Transmembrane helix</keyword>
<evidence type="ECO:0000256" key="3">
    <source>
        <dbReference type="ARBA" id="ARBA00010544"/>
    </source>
</evidence>